<evidence type="ECO:0000256" key="1">
    <source>
        <dbReference type="SAM" id="MobiDB-lite"/>
    </source>
</evidence>
<dbReference type="RefSeq" id="WP_008585893.1">
    <property type="nucleotide sequence ID" value="NZ_CP007035.1"/>
</dbReference>
<dbReference type="STRING" id="929713.NIASO_12240"/>
<reference evidence="3 4" key="1">
    <citation type="submission" date="2013-12" db="EMBL/GenBank/DDBJ databases">
        <authorList>
            <consortium name="DOE Joint Genome Institute"/>
            <person name="Eisen J."/>
            <person name="Huntemann M."/>
            <person name="Han J."/>
            <person name="Chen A."/>
            <person name="Kyrpides N."/>
            <person name="Mavromatis K."/>
            <person name="Markowitz V."/>
            <person name="Palaniappan K."/>
            <person name="Ivanova N."/>
            <person name="Schaumberg A."/>
            <person name="Pati A."/>
            <person name="Liolios K."/>
            <person name="Nordberg H.P."/>
            <person name="Cantor M.N."/>
            <person name="Hua S.X."/>
            <person name="Woyke T."/>
        </authorList>
    </citation>
    <scope>NUCLEOTIDE SEQUENCE [LARGE SCALE GENOMIC DNA]</scope>
    <source>
        <strain evidence="4">DSM 19437</strain>
    </source>
</reference>
<feature type="region of interest" description="Disordered" evidence="1">
    <location>
        <begin position="265"/>
        <end position="285"/>
    </location>
</feature>
<keyword evidence="2" id="KW-0472">Membrane</keyword>
<feature type="transmembrane region" description="Helical" evidence="2">
    <location>
        <begin position="138"/>
        <end position="158"/>
    </location>
</feature>
<keyword evidence="2" id="KW-0812">Transmembrane</keyword>
<dbReference type="OrthoDB" id="663559at2"/>
<evidence type="ECO:0000313" key="3">
    <source>
        <dbReference type="EMBL" id="AHF17683.1"/>
    </source>
</evidence>
<organism evidence="3 4">
    <name type="scientific">Niabella soli DSM 19437</name>
    <dbReference type="NCBI Taxonomy" id="929713"/>
    <lineage>
        <taxon>Bacteria</taxon>
        <taxon>Pseudomonadati</taxon>
        <taxon>Bacteroidota</taxon>
        <taxon>Chitinophagia</taxon>
        <taxon>Chitinophagales</taxon>
        <taxon>Chitinophagaceae</taxon>
        <taxon>Niabella</taxon>
    </lineage>
</organism>
<dbReference type="KEGG" id="nso:NIASO_12240"/>
<feature type="region of interest" description="Disordered" evidence="1">
    <location>
        <begin position="218"/>
        <end position="242"/>
    </location>
</feature>
<name>W0F7B2_9BACT</name>
<proteinExistence type="predicted"/>
<dbReference type="AlphaFoldDB" id="W0F7B2"/>
<evidence type="ECO:0000256" key="2">
    <source>
        <dbReference type="SAM" id="Phobius"/>
    </source>
</evidence>
<dbReference type="HOGENOM" id="CLU_741524_0_0_10"/>
<accession>W0F7B2</accession>
<dbReference type="Proteomes" id="UP000003586">
    <property type="component" value="Chromosome"/>
</dbReference>
<gene>
    <name evidence="3" type="ORF">NIASO_12240</name>
</gene>
<keyword evidence="4" id="KW-1185">Reference proteome</keyword>
<sequence>MKEIINHSNYEDYFLLYVDDELDSGERKSVELFVTQYPDLKPELDLLLQTRIKPDAAIVFPNKGGLLQKQSFISDEAILLYLDGAPVEDHIRTALQHPTPAIQQRMDLFRKTIATPDTTLVFPDKNALYKRAKVVRFYNWKIAAAAAILLLVAGYGLLHQRKEQAMSTTDLAGLYPGKTGINTPDIDNRVAALPQASPGAAIETAPVQETVALKQKPVKKNSLGANEQQAPGALRTKRATPPIAPAPGQVHQERLPADVPAVASTPEVGTRSVQPEGNTNNPAEAGLVKVAVAQEPSVKEKRSLFKKLIKRIEDKVADSFDEGADQVTVAGFAFNVKQRK</sequence>
<dbReference type="EMBL" id="CP007035">
    <property type="protein sequence ID" value="AHF17683.1"/>
    <property type="molecule type" value="Genomic_DNA"/>
</dbReference>
<protein>
    <submittedName>
        <fullName evidence="3">Uncharacterized protein</fullName>
    </submittedName>
</protein>
<evidence type="ECO:0000313" key="4">
    <source>
        <dbReference type="Proteomes" id="UP000003586"/>
    </source>
</evidence>
<keyword evidence="2" id="KW-1133">Transmembrane helix</keyword>
<feature type="compositionally biased region" description="Polar residues" evidence="1">
    <location>
        <begin position="271"/>
        <end position="282"/>
    </location>
</feature>